<dbReference type="Gene3D" id="3.30.200.20">
    <property type="entry name" value="Phosphorylase Kinase, domain 1"/>
    <property type="match status" value="1"/>
</dbReference>
<dbReference type="HOGENOM" id="CLU_079826_0_0_9"/>
<dbReference type="SUPFAM" id="SSF56112">
    <property type="entry name" value="Protein kinase-like (PK-like)"/>
    <property type="match status" value="1"/>
</dbReference>
<gene>
    <name evidence="2" type="ordered locus">BBR47_15510</name>
</gene>
<dbReference type="InterPro" id="IPR011009">
    <property type="entry name" value="Kinase-like_dom_sf"/>
</dbReference>
<dbReference type="AlphaFoldDB" id="C0Z958"/>
<dbReference type="InterPro" id="IPR002575">
    <property type="entry name" value="Aminoglycoside_PTrfase"/>
</dbReference>
<feature type="domain" description="Aminoglycoside phosphotransferase" evidence="1">
    <location>
        <begin position="29"/>
        <end position="265"/>
    </location>
</feature>
<dbReference type="EMBL" id="AP008955">
    <property type="protein sequence ID" value="BAH42528.1"/>
    <property type="molecule type" value="Genomic_DNA"/>
</dbReference>
<dbReference type="Gene3D" id="3.90.1200.10">
    <property type="match status" value="1"/>
</dbReference>
<name>C0Z958_BREBN</name>
<sequence length="294" mass="33114">MTTTTQTYIQHIQAMYPELTITSAYFNEMGQNNDVLIVNDAYVFRFPKYTAGIEQLKMETSILRTVRPYLSLPIPAPIYLSFAEEAPGRVFAGYPLLEGEPFTREAFQAASRQNAVPTVATQLAQFLHELHQLPVSSLLPELISDDFDMAKQLTELYEQIASKLFPAMREQAKRDVAERFEAYLADPAHFDFQPCLTHGDFGTGNILYSPAKQRITGIIDFGGSGVGDPAYDLAGLCASYGEAFLQHFNPVYPQLEQVMTRMRFYRSTFALEEALFGLTNDDETAYLAGMRDYL</sequence>
<organism evidence="2 3">
    <name type="scientific">Brevibacillus brevis (strain 47 / JCM 6285 / NBRC 100599)</name>
    <dbReference type="NCBI Taxonomy" id="358681"/>
    <lineage>
        <taxon>Bacteria</taxon>
        <taxon>Bacillati</taxon>
        <taxon>Bacillota</taxon>
        <taxon>Bacilli</taxon>
        <taxon>Bacillales</taxon>
        <taxon>Paenibacillaceae</taxon>
        <taxon>Brevibacillus</taxon>
    </lineage>
</organism>
<dbReference type="eggNOG" id="COG3173">
    <property type="taxonomic scope" value="Bacteria"/>
</dbReference>
<evidence type="ECO:0000259" key="1">
    <source>
        <dbReference type="Pfam" id="PF01636"/>
    </source>
</evidence>
<proteinExistence type="predicted"/>
<dbReference type="STRING" id="358681.BBR47_15510"/>
<dbReference type="KEGG" id="bbe:BBR47_15510"/>
<dbReference type="Proteomes" id="UP000001877">
    <property type="component" value="Chromosome"/>
</dbReference>
<dbReference type="InterPro" id="IPR051678">
    <property type="entry name" value="AGP_Transferase"/>
</dbReference>
<dbReference type="PANTHER" id="PTHR21310">
    <property type="entry name" value="AMINOGLYCOSIDE PHOSPHOTRANSFERASE-RELATED-RELATED"/>
    <property type="match status" value="1"/>
</dbReference>
<reference evidence="2 3" key="1">
    <citation type="submission" date="2005-03" db="EMBL/GenBank/DDBJ databases">
        <title>Brevibacillus brevis strain 47, complete genome.</title>
        <authorList>
            <person name="Hosoyama A."/>
            <person name="Yamada R."/>
            <person name="Hongo Y."/>
            <person name="Terui Y."/>
            <person name="Ankai A."/>
            <person name="Masuyama W."/>
            <person name="Sekiguchi M."/>
            <person name="Takeda T."/>
            <person name="Asano K."/>
            <person name="Ohji S."/>
            <person name="Ichikawa N."/>
            <person name="Narita S."/>
            <person name="Aoki N."/>
            <person name="Miura H."/>
            <person name="Matsushita S."/>
            <person name="Sekigawa T."/>
            <person name="Yamagata H."/>
            <person name="Yoshikawa H."/>
            <person name="Udaka S."/>
            <person name="Tanikawa S."/>
            <person name="Fujita N."/>
        </authorList>
    </citation>
    <scope>NUCLEOTIDE SEQUENCE [LARGE SCALE GENOMIC DNA]</scope>
    <source>
        <strain evidence="3">47 / JCM 6285 / NBRC 100599</strain>
    </source>
</reference>
<dbReference type="Pfam" id="PF01636">
    <property type="entry name" value="APH"/>
    <property type="match status" value="1"/>
</dbReference>
<dbReference type="PANTHER" id="PTHR21310:SF15">
    <property type="entry name" value="AMINOGLYCOSIDE PHOSPHOTRANSFERASE DOMAIN-CONTAINING PROTEIN"/>
    <property type="match status" value="1"/>
</dbReference>
<protein>
    <recommendedName>
        <fullName evidence="1">Aminoglycoside phosphotransferase domain-containing protein</fullName>
    </recommendedName>
</protein>
<evidence type="ECO:0000313" key="2">
    <source>
        <dbReference type="EMBL" id="BAH42528.1"/>
    </source>
</evidence>
<keyword evidence="3" id="KW-1185">Reference proteome</keyword>
<accession>C0Z958</accession>
<evidence type="ECO:0000313" key="3">
    <source>
        <dbReference type="Proteomes" id="UP000001877"/>
    </source>
</evidence>
<dbReference type="RefSeq" id="WP_012685277.1">
    <property type="nucleotide sequence ID" value="NC_012491.1"/>
</dbReference>